<keyword evidence="1" id="KW-0732">Signal</keyword>
<feature type="signal peptide" evidence="1">
    <location>
        <begin position="1"/>
        <end position="21"/>
    </location>
</feature>
<evidence type="ECO:0000313" key="3">
    <source>
        <dbReference type="Proteomes" id="UP001365542"/>
    </source>
</evidence>
<accession>A0AAV9XPH3</accession>
<protein>
    <submittedName>
        <fullName evidence="2">Uncharacterized protein</fullName>
    </submittedName>
</protein>
<sequence>MTLVNILIIVGQLLNIASVNAAVLERRNCAADNCLRAVRNTHEHYSTDCLALLATTVTPATATFHSTTTIQSLSTSTNGQTSTSTGVSTATTVTTTTITSTIASTLAVTSDVTVSYSDIVTQAPGKRDVTGSLPTYASPCSGSARYTSACLCIIGAPPTITAATPSTTITSSTTVIVVTTVSPTLYTSTTTTTSTVTSVTTSQTSVYTATSTVTATWAALYLQQTAGFDANDYLYESTYQPVAEVNRMAINGVTKTPAALLYLNLNNGTLKASVSGKYVVSPIGANPDFIYTETAARIAAYHAHYIACTLTGTGDNVECVFPGVTQTDSGETYDAWWYVGKDGQNGFTKLHYIALSA</sequence>
<evidence type="ECO:0000313" key="2">
    <source>
        <dbReference type="EMBL" id="KAK6543521.1"/>
    </source>
</evidence>
<dbReference type="EMBL" id="JAVHJO010000001">
    <property type="protein sequence ID" value="KAK6543521.1"/>
    <property type="molecule type" value="Genomic_DNA"/>
</dbReference>
<reference evidence="2 3" key="1">
    <citation type="submission" date="2019-10" db="EMBL/GenBank/DDBJ databases">
        <authorList>
            <person name="Palmer J.M."/>
        </authorList>
    </citation>
    <scope>NUCLEOTIDE SEQUENCE [LARGE SCALE GENOMIC DNA]</scope>
    <source>
        <strain evidence="2 3">TWF694</strain>
    </source>
</reference>
<dbReference type="Proteomes" id="UP001365542">
    <property type="component" value="Unassembled WGS sequence"/>
</dbReference>
<proteinExistence type="predicted"/>
<comment type="caution">
    <text evidence="2">The sequence shown here is derived from an EMBL/GenBank/DDBJ whole genome shotgun (WGS) entry which is preliminary data.</text>
</comment>
<name>A0AAV9XPH3_9PEZI</name>
<organism evidence="2 3">
    <name type="scientific">Orbilia ellipsospora</name>
    <dbReference type="NCBI Taxonomy" id="2528407"/>
    <lineage>
        <taxon>Eukaryota</taxon>
        <taxon>Fungi</taxon>
        <taxon>Dikarya</taxon>
        <taxon>Ascomycota</taxon>
        <taxon>Pezizomycotina</taxon>
        <taxon>Orbiliomycetes</taxon>
        <taxon>Orbiliales</taxon>
        <taxon>Orbiliaceae</taxon>
        <taxon>Orbilia</taxon>
    </lineage>
</organism>
<feature type="chain" id="PRO_5043698772" evidence="1">
    <location>
        <begin position="22"/>
        <end position="357"/>
    </location>
</feature>
<dbReference type="AlphaFoldDB" id="A0AAV9XPH3"/>
<keyword evidence="3" id="KW-1185">Reference proteome</keyword>
<gene>
    <name evidence="2" type="ORF">TWF694_000267</name>
</gene>
<evidence type="ECO:0000256" key="1">
    <source>
        <dbReference type="SAM" id="SignalP"/>
    </source>
</evidence>